<evidence type="ECO:0000313" key="1">
    <source>
        <dbReference type="EMBL" id="MPD01972.1"/>
    </source>
</evidence>
<dbReference type="Proteomes" id="UP000324222">
    <property type="component" value="Unassembled WGS sequence"/>
</dbReference>
<proteinExistence type="predicted"/>
<reference evidence="1 2" key="1">
    <citation type="submission" date="2019-05" db="EMBL/GenBank/DDBJ databases">
        <title>Another draft genome of Portunus trituberculatus and its Hox gene families provides insights of decapod evolution.</title>
        <authorList>
            <person name="Jeong J.-H."/>
            <person name="Song I."/>
            <person name="Kim S."/>
            <person name="Choi T."/>
            <person name="Kim D."/>
            <person name="Ryu S."/>
            <person name="Kim W."/>
        </authorList>
    </citation>
    <scope>NUCLEOTIDE SEQUENCE [LARGE SCALE GENOMIC DNA]</scope>
    <source>
        <tissue evidence="1">Muscle</tissue>
    </source>
</reference>
<evidence type="ECO:0000313" key="2">
    <source>
        <dbReference type="Proteomes" id="UP000324222"/>
    </source>
</evidence>
<dbReference type="EMBL" id="VSRR010129400">
    <property type="protein sequence ID" value="MPD01972.1"/>
    <property type="molecule type" value="Genomic_DNA"/>
</dbReference>
<gene>
    <name evidence="1" type="ORF">E2C01_097525</name>
</gene>
<organism evidence="1 2">
    <name type="scientific">Portunus trituberculatus</name>
    <name type="common">Swimming crab</name>
    <name type="synonym">Neptunus trituberculatus</name>
    <dbReference type="NCBI Taxonomy" id="210409"/>
    <lineage>
        <taxon>Eukaryota</taxon>
        <taxon>Metazoa</taxon>
        <taxon>Ecdysozoa</taxon>
        <taxon>Arthropoda</taxon>
        <taxon>Crustacea</taxon>
        <taxon>Multicrustacea</taxon>
        <taxon>Malacostraca</taxon>
        <taxon>Eumalacostraca</taxon>
        <taxon>Eucarida</taxon>
        <taxon>Decapoda</taxon>
        <taxon>Pleocyemata</taxon>
        <taxon>Brachyura</taxon>
        <taxon>Eubrachyura</taxon>
        <taxon>Portunoidea</taxon>
        <taxon>Portunidae</taxon>
        <taxon>Portuninae</taxon>
        <taxon>Portunus</taxon>
    </lineage>
</organism>
<protein>
    <submittedName>
        <fullName evidence="1">Uncharacterized protein</fullName>
    </submittedName>
</protein>
<sequence length="78" mass="8937">MQIGRSVLQARPNLLCEGGRLTEQQLHHSGSSAETRDEPHCPVWLRVPLFTSARASHTHMDIIFRLRLSKRPRIGRLN</sequence>
<name>A0A5B7JVE8_PORTR</name>
<keyword evidence="2" id="KW-1185">Reference proteome</keyword>
<accession>A0A5B7JVE8</accession>
<dbReference type="AlphaFoldDB" id="A0A5B7JVE8"/>
<comment type="caution">
    <text evidence="1">The sequence shown here is derived from an EMBL/GenBank/DDBJ whole genome shotgun (WGS) entry which is preliminary data.</text>
</comment>